<dbReference type="AlphaFoldDB" id="A0ABD1Q4I2"/>
<feature type="region of interest" description="Disordered" evidence="1">
    <location>
        <begin position="1"/>
        <end position="76"/>
    </location>
</feature>
<dbReference type="EMBL" id="JBFOLK010000012">
    <property type="protein sequence ID" value="KAL2471102.1"/>
    <property type="molecule type" value="Genomic_DNA"/>
</dbReference>
<sequence length="117" mass="12882">MKLKGQVDQKNKSEAEVQEKKEREQKSESEAENKVSDRTISKETTKPPKRIDEATSDNIGGLLHDNGVVGSKDDCDNGVVESMDECDSKVMPEMKEDSVKYLVDGEALIARPALGTN</sequence>
<name>A0ABD1Q4I2_9LAMI</name>
<feature type="compositionally biased region" description="Basic and acidic residues" evidence="1">
    <location>
        <begin position="1"/>
        <end position="53"/>
    </location>
</feature>
<reference evidence="3" key="1">
    <citation type="submission" date="2024-07" db="EMBL/GenBank/DDBJ databases">
        <title>Two chromosome-level genome assemblies of Korean endemic species Abeliophyllum distichum and Forsythia ovata (Oleaceae).</title>
        <authorList>
            <person name="Jang H."/>
        </authorList>
    </citation>
    <scope>NUCLEOTIDE SEQUENCE [LARGE SCALE GENOMIC DNA]</scope>
</reference>
<evidence type="ECO:0000313" key="2">
    <source>
        <dbReference type="EMBL" id="KAL2471102.1"/>
    </source>
</evidence>
<protein>
    <submittedName>
        <fullName evidence="2">Uncharacterized protein</fullName>
    </submittedName>
</protein>
<gene>
    <name evidence="2" type="ORF">Adt_39238</name>
</gene>
<evidence type="ECO:0000313" key="3">
    <source>
        <dbReference type="Proteomes" id="UP001604336"/>
    </source>
</evidence>
<proteinExistence type="predicted"/>
<evidence type="ECO:0000256" key="1">
    <source>
        <dbReference type="SAM" id="MobiDB-lite"/>
    </source>
</evidence>
<comment type="caution">
    <text evidence="2">The sequence shown here is derived from an EMBL/GenBank/DDBJ whole genome shotgun (WGS) entry which is preliminary data.</text>
</comment>
<accession>A0ABD1Q4I2</accession>
<organism evidence="2 3">
    <name type="scientific">Abeliophyllum distichum</name>
    <dbReference type="NCBI Taxonomy" id="126358"/>
    <lineage>
        <taxon>Eukaryota</taxon>
        <taxon>Viridiplantae</taxon>
        <taxon>Streptophyta</taxon>
        <taxon>Embryophyta</taxon>
        <taxon>Tracheophyta</taxon>
        <taxon>Spermatophyta</taxon>
        <taxon>Magnoliopsida</taxon>
        <taxon>eudicotyledons</taxon>
        <taxon>Gunneridae</taxon>
        <taxon>Pentapetalae</taxon>
        <taxon>asterids</taxon>
        <taxon>lamiids</taxon>
        <taxon>Lamiales</taxon>
        <taxon>Oleaceae</taxon>
        <taxon>Forsythieae</taxon>
        <taxon>Abeliophyllum</taxon>
    </lineage>
</organism>
<keyword evidence="3" id="KW-1185">Reference proteome</keyword>
<dbReference type="Proteomes" id="UP001604336">
    <property type="component" value="Unassembled WGS sequence"/>
</dbReference>